<feature type="compositionally biased region" description="Gly residues" evidence="1">
    <location>
        <begin position="476"/>
        <end position="493"/>
    </location>
</feature>
<feature type="compositionally biased region" description="Polar residues" evidence="1">
    <location>
        <begin position="1"/>
        <end position="11"/>
    </location>
</feature>
<comment type="caution">
    <text evidence="2">The sequence shown here is derived from an EMBL/GenBank/DDBJ whole genome shotgun (WGS) entry which is preliminary data.</text>
</comment>
<organism evidence="2 3">
    <name type="scientific">Stichopus japonicus</name>
    <name type="common">Sea cucumber</name>
    <dbReference type="NCBI Taxonomy" id="307972"/>
    <lineage>
        <taxon>Eukaryota</taxon>
        <taxon>Metazoa</taxon>
        <taxon>Echinodermata</taxon>
        <taxon>Eleutherozoa</taxon>
        <taxon>Echinozoa</taxon>
        <taxon>Holothuroidea</taxon>
        <taxon>Aspidochirotacea</taxon>
        <taxon>Aspidochirotida</taxon>
        <taxon>Stichopodidae</taxon>
        <taxon>Apostichopus</taxon>
    </lineage>
</organism>
<accession>A0A2G8LJN1</accession>
<feature type="compositionally biased region" description="Basic and acidic residues" evidence="1">
    <location>
        <begin position="36"/>
        <end position="74"/>
    </location>
</feature>
<proteinExistence type="predicted"/>
<feature type="region of interest" description="Disordered" evidence="1">
    <location>
        <begin position="161"/>
        <end position="220"/>
    </location>
</feature>
<protein>
    <submittedName>
        <fullName evidence="2">Uncharacterized protein</fullName>
    </submittedName>
</protein>
<reference evidence="2 3" key="1">
    <citation type="journal article" date="2017" name="PLoS Biol.">
        <title>The sea cucumber genome provides insights into morphological evolution and visceral regeneration.</title>
        <authorList>
            <person name="Zhang X."/>
            <person name="Sun L."/>
            <person name="Yuan J."/>
            <person name="Sun Y."/>
            <person name="Gao Y."/>
            <person name="Zhang L."/>
            <person name="Li S."/>
            <person name="Dai H."/>
            <person name="Hamel J.F."/>
            <person name="Liu C."/>
            <person name="Yu Y."/>
            <person name="Liu S."/>
            <person name="Lin W."/>
            <person name="Guo K."/>
            <person name="Jin S."/>
            <person name="Xu P."/>
            <person name="Storey K.B."/>
            <person name="Huan P."/>
            <person name="Zhang T."/>
            <person name="Zhou Y."/>
            <person name="Zhang J."/>
            <person name="Lin C."/>
            <person name="Li X."/>
            <person name="Xing L."/>
            <person name="Huo D."/>
            <person name="Sun M."/>
            <person name="Wang L."/>
            <person name="Mercier A."/>
            <person name="Li F."/>
            <person name="Yang H."/>
            <person name="Xiang J."/>
        </authorList>
    </citation>
    <scope>NUCLEOTIDE SEQUENCE [LARGE SCALE GENOMIC DNA]</scope>
    <source>
        <strain evidence="2">Shaxun</strain>
        <tissue evidence="2">Muscle</tissue>
    </source>
</reference>
<evidence type="ECO:0000313" key="3">
    <source>
        <dbReference type="Proteomes" id="UP000230750"/>
    </source>
</evidence>
<keyword evidence="3" id="KW-1185">Reference proteome</keyword>
<sequence length="591" mass="65031">MSETDVSNDPQGQDEVQEDVHPLEAASNDFVLVDDDNSHEPLETEVPAKEEVENAASETKEDYKEEYADTHEELPVEGEEDEEHPVEEEEGETMDEDDFEDTAGDDQSVKSASMTPKDIHNMVNDALDFKLGNFQAQLHQMMSVIQNVSKQAAMAQKQAEQVVKGKVEDGEAKQDEDQPGKEQSERAMNVDVPDKGKAQQTTEEDGTTESKKKDAQATGKVLWEDDEEKVKWEEYLYKVSSLLDVMPPTAEKSVLDDTVSSSNQSSCSYLPAEGIVKKSWQKVKEKSLIDVASVSKKQNHRYYWPMEDMKAYGWNPRINSDMVPHIVKAQGSGGKRRNILPENLSRLNHDIQSTDDLFRYQLRIISYASYFLAGLGKIVKGEKSAEEEIKHDLLNNLGQCLIDLCDTSVKGSIFATRGRRRVYLDALKINNNKARSEVVNQPLAFELFSAEYKSSFENHHVHLPDGNSETPKRQVGGSGRSGGGGGSGGGGVVEGGGGGGGGVVVVVVEIIAVVVVGVEEGEMMAEELGLRWVTTLVQEVGGVRLDKVTSDHQADDQLLTGTEATQTEKADKIMVVNRVVEERGRILVTGG</sequence>
<evidence type="ECO:0000256" key="1">
    <source>
        <dbReference type="SAM" id="MobiDB-lite"/>
    </source>
</evidence>
<dbReference type="AlphaFoldDB" id="A0A2G8LJN1"/>
<evidence type="ECO:0000313" key="2">
    <source>
        <dbReference type="EMBL" id="PIK60451.1"/>
    </source>
</evidence>
<feature type="region of interest" description="Disordered" evidence="1">
    <location>
        <begin position="1"/>
        <end position="117"/>
    </location>
</feature>
<feature type="compositionally biased region" description="Basic and acidic residues" evidence="1">
    <location>
        <begin position="163"/>
        <end position="185"/>
    </location>
</feature>
<feature type="region of interest" description="Disordered" evidence="1">
    <location>
        <begin position="459"/>
        <end position="493"/>
    </location>
</feature>
<gene>
    <name evidence="2" type="ORF">BSL78_02632</name>
</gene>
<name>A0A2G8LJN1_STIJA</name>
<feature type="compositionally biased region" description="Acidic residues" evidence="1">
    <location>
        <begin position="75"/>
        <end position="104"/>
    </location>
</feature>
<dbReference type="EMBL" id="MRZV01000056">
    <property type="protein sequence ID" value="PIK60451.1"/>
    <property type="molecule type" value="Genomic_DNA"/>
</dbReference>
<dbReference type="Proteomes" id="UP000230750">
    <property type="component" value="Unassembled WGS sequence"/>
</dbReference>